<dbReference type="Proteomes" id="UP001165121">
    <property type="component" value="Unassembled WGS sequence"/>
</dbReference>
<accession>A0A9W6XQR7</accession>
<evidence type="ECO:0000256" key="1">
    <source>
        <dbReference type="SAM" id="MobiDB-lite"/>
    </source>
</evidence>
<protein>
    <submittedName>
        <fullName evidence="2">Unnamed protein product</fullName>
    </submittedName>
</protein>
<name>A0A9W6XQR7_9STRA</name>
<reference evidence="2" key="1">
    <citation type="submission" date="2023-04" db="EMBL/GenBank/DDBJ databases">
        <title>Phytophthora fragariaefolia NBRC 109709.</title>
        <authorList>
            <person name="Ichikawa N."/>
            <person name="Sato H."/>
            <person name="Tonouchi N."/>
        </authorList>
    </citation>
    <scope>NUCLEOTIDE SEQUENCE</scope>
    <source>
        <strain evidence="2">NBRC 109709</strain>
    </source>
</reference>
<dbReference type="OrthoDB" id="129067at2759"/>
<gene>
    <name evidence="2" type="ORF">Pfra01_001461300</name>
</gene>
<evidence type="ECO:0000313" key="2">
    <source>
        <dbReference type="EMBL" id="GMF43333.1"/>
    </source>
</evidence>
<feature type="region of interest" description="Disordered" evidence="1">
    <location>
        <begin position="104"/>
        <end position="123"/>
    </location>
</feature>
<comment type="caution">
    <text evidence="2">The sequence shown here is derived from an EMBL/GenBank/DDBJ whole genome shotgun (WGS) entry which is preliminary data.</text>
</comment>
<proteinExistence type="predicted"/>
<dbReference type="EMBL" id="BSXT01001527">
    <property type="protein sequence ID" value="GMF43333.1"/>
    <property type="molecule type" value="Genomic_DNA"/>
</dbReference>
<keyword evidence="3" id="KW-1185">Reference proteome</keyword>
<evidence type="ECO:0000313" key="3">
    <source>
        <dbReference type="Proteomes" id="UP001165121"/>
    </source>
</evidence>
<dbReference type="AlphaFoldDB" id="A0A9W6XQR7"/>
<sequence length="156" mass="17238">MSVSESYIGELRGLVASGDYGSEVYNLPRVHKKIPESKVRYVVGGFSWKNAVSTDVPALVFRLSCNDVAGLRGKTKIPDDVDQRLLVLRKDNMMQFIHDGVRARWDSGEPSPPASNEERQSLYLQDRVLAQGEEPRVAGSYGSCSGGFVHPAVREK</sequence>
<organism evidence="2 3">
    <name type="scientific">Phytophthora fragariaefolia</name>
    <dbReference type="NCBI Taxonomy" id="1490495"/>
    <lineage>
        <taxon>Eukaryota</taxon>
        <taxon>Sar</taxon>
        <taxon>Stramenopiles</taxon>
        <taxon>Oomycota</taxon>
        <taxon>Peronosporomycetes</taxon>
        <taxon>Peronosporales</taxon>
        <taxon>Peronosporaceae</taxon>
        <taxon>Phytophthora</taxon>
    </lineage>
</organism>